<accession>A0AAD9QDR3</accession>
<reference evidence="1" key="1">
    <citation type="journal article" date="2023" name="G3 (Bethesda)">
        <title>Whole genome assembly and annotation of the endangered Caribbean coral Acropora cervicornis.</title>
        <authorList>
            <person name="Selwyn J.D."/>
            <person name="Vollmer S.V."/>
        </authorList>
    </citation>
    <scope>NUCLEOTIDE SEQUENCE</scope>
    <source>
        <strain evidence="1">K2</strain>
    </source>
</reference>
<keyword evidence="2" id="KW-1185">Reference proteome</keyword>
<dbReference type="Proteomes" id="UP001249851">
    <property type="component" value="Unassembled WGS sequence"/>
</dbReference>
<dbReference type="InterPro" id="IPR043502">
    <property type="entry name" value="DNA/RNA_pol_sf"/>
</dbReference>
<protein>
    <submittedName>
        <fullName evidence="1">Uncharacterized protein</fullName>
    </submittedName>
</protein>
<dbReference type="EMBL" id="JARQWQ010000040">
    <property type="protein sequence ID" value="KAK2559402.1"/>
    <property type="molecule type" value="Genomic_DNA"/>
</dbReference>
<comment type="caution">
    <text evidence="1">The sequence shown here is derived from an EMBL/GenBank/DDBJ whole genome shotgun (WGS) entry which is preliminary data.</text>
</comment>
<dbReference type="InterPro" id="IPR008042">
    <property type="entry name" value="Retrotrans_Pao"/>
</dbReference>
<dbReference type="AlphaFoldDB" id="A0AAD9QDR3"/>
<name>A0AAD9QDR3_ACRCE</name>
<sequence length="526" mass="60689">MENTGADHNTSLCRTFRMQQFGEVAPTVKQSDALNAMLERFWDLETMGITPPKPAMTSDEPAAWHKESESIKPLAERRLEPQSENPEIADSFQKAIKEYLEKNYIRRVPPDEPTPPEELLLPHFPVVPAGRSTTKTRIMFDASAKFQGKSLNSEAFPGPKLQADMFSILVRFRKELVALVGEVSQMYHQLALTVEDRPLHRFLWRNMDHSKEPELYEFLRYLFGACYCPFRAHGNCGNGKGDATTINQAWRFHIRKWISQKPEVIMDIPEDDTETKVDLEKKEFPVPKTLGVVWIVQEGKFSFSFVPPSDELVLTKRNVLKKTASIYDPFGFLTPFVVRAKILMQEAWMEAFECDGELSDHFKMEWKIKFEELGELGEDKELRDVTIHTFSDASEMAYAAALYIRHEYEDGTVSTKKFGKAPEAYKEVKSEKREQFVGKDISMNTQSYYWETVTPKSTPNPMDYSKWYRINSKGKLEIGLSLVRVTVWINRFLANITKPQSDRVSGELNPRELKQAEEQIIKRAQQ</sequence>
<reference evidence="1" key="2">
    <citation type="journal article" date="2023" name="Science">
        <title>Genomic signatures of disease resistance in endangered staghorn corals.</title>
        <authorList>
            <person name="Vollmer S.V."/>
            <person name="Selwyn J.D."/>
            <person name="Despard B.A."/>
            <person name="Roesel C.L."/>
        </authorList>
    </citation>
    <scope>NUCLEOTIDE SEQUENCE</scope>
    <source>
        <strain evidence="1">K2</strain>
    </source>
</reference>
<evidence type="ECO:0000313" key="2">
    <source>
        <dbReference type="Proteomes" id="UP001249851"/>
    </source>
</evidence>
<dbReference type="SUPFAM" id="SSF56672">
    <property type="entry name" value="DNA/RNA polymerases"/>
    <property type="match status" value="1"/>
</dbReference>
<evidence type="ECO:0000313" key="1">
    <source>
        <dbReference type="EMBL" id="KAK2559402.1"/>
    </source>
</evidence>
<dbReference type="PANTHER" id="PTHR47331">
    <property type="entry name" value="PHD-TYPE DOMAIN-CONTAINING PROTEIN"/>
    <property type="match status" value="1"/>
</dbReference>
<dbReference type="Pfam" id="PF05380">
    <property type="entry name" value="Peptidase_A17"/>
    <property type="match status" value="1"/>
</dbReference>
<organism evidence="1 2">
    <name type="scientific">Acropora cervicornis</name>
    <name type="common">Staghorn coral</name>
    <dbReference type="NCBI Taxonomy" id="6130"/>
    <lineage>
        <taxon>Eukaryota</taxon>
        <taxon>Metazoa</taxon>
        <taxon>Cnidaria</taxon>
        <taxon>Anthozoa</taxon>
        <taxon>Hexacorallia</taxon>
        <taxon>Scleractinia</taxon>
        <taxon>Astrocoeniina</taxon>
        <taxon>Acroporidae</taxon>
        <taxon>Acropora</taxon>
    </lineage>
</organism>
<proteinExistence type="predicted"/>
<dbReference type="PANTHER" id="PTHR47331:SF5">
    <property type="entry name" value="RIBONUCLEASE H"/>
    <property type="match status" value="1"/>
</dbReference>
<gene>
    <name evidence="1" type="ORF">P5673_018024</name>
</gene>